<organism evidence="1 2">
    <name type="scientific">Streptomyces showdoensis</name>
    <dbReference type="NCBI Taxonomy" id="68268"/>
    <lineage>
        <taxon>Bacteria</taxon>
        <taxon>Bacillati</taxon>
        <taxon>Actinomycetota</taxon>
        <taxon>Actinomycetes</taxon>
        <taxon>Kitasatosporales</taxon>
        <taxon>Streptomycetaceae</taxon>
        <taxon>Streptomyces</taxon>
    </lineage>
</organism>
<dbReference type="EMBL" id="LAQS01000030">
    <property type="protein sequence ID" value="KKZ72107.1"/>
    <property type="molecule type" value="Genomic_DNA"/>
</dbReference>
<proteinExistence type="predicted"/>
<comment type="caution">
    <text evidence="1">The sequence shown here is derived from an EMBL/GenBank/DDBJ whole genome shotgun (WGS) entry which is preliminary data.</text>
</comment>
<evidence type="ECO:0000313" key="2">
    <source>
        <dbReference type="Proteomes" id="UP000265325"/>
    </source>
</evidence>
<evidence type="ECO:0000313" key="1">
    <source>
        <dbReference type="EMBL" id="KKZ72107.1"/>
    </source>
</evidence>
<keyword evidence="2" id="KW-1185">Reference proteome</keyword>
<dbReference type="RefSeq" id="WP_046909269.1">
    <property type="nucleotide sequence ID" value="NZ_BAAAXG010000009.1"/>
</dbReference>
<accession>A0A2P2GKS8</accession>
<dbReference type="AlphaFoldDB" id="A0A2P2GKS8"/>
<dbReference type="InterPro" id="IPR036397">
    <property type="entry name" value="RNaseH_sf"/>
</dbReference>
<dbReference type="Gene3D" id="3.30.420.10">
    <property type="entry name" value="Ribonuclease H-like superfamily/Ribonuclease H"/>
    <property type="match status" value="1"/>
</dbReference>
<gene>
    <name evidence="1" type="ORF">VO63_20240</name>
</gene>
<name>A0A2P2GKS8_STREW</name>
<dbReference type="GO" id="GO:0003676">
    <property type="term" value="F:nucleic acid binding"/>
    <property type="evidence" value="ECO:0007669"/>
    <property type="project" value="InterPro"/>
</dbReference>
<reference evidence="1 2" key="1">
    <citation type="submission" date="2015-05" db="EMBL/GenBank/DDBJ databases">
        <title>Draft Genome assembly of Streptomyces showdoensis.</title>
        <authorList>
            <person name="Thapa K.K."/>
            <person name="Metsa-Ketela M."/>
        </authorList>
    </citation>
    <scope>NUCLEOTIDE SEQUENCE [LARGE SCALE GENOMIC DNA]</scope>
    <source>
        <strain evidence="1 2">ATCC 15227</strain>
    </source>
</reference>
<dbReference type="OrthoDB" id="4640719at2"/>
<dbReference type="Proteomes" id="UP000265325">
    <property type="component" value="Unassembled WGS sequence"/>
</dbReference>
<sequence>MTVRSVYLDTEFLPADPTNRGLVSIGLTDDQGRSYYAVNRDMDVAAVLAVPWMVNNVVRFLPLNRGADGEGSAQDLDWEHNDMKSLETIRKEVAQYFADTDASETRLYAYYGGQDIGRLHMLWDNNWALMPEFIPQWFTELQALIVDAGNPRLPEQPAGAHHALADAEHNRRIHEHLMALGEARSA</sequence>
<protein>
    <submittedName>
        <fullName evidence="1">Uncharacterized protein</fullName>
    </submittedName>
</protein>